<dbReference type="InterPro" id="IPR029047">
    <property type="entry name" value="HSP70_peptide-bd_sf"/>
</dbReference>
<name>A0A9P5PZI2_9AGAR</name>
<evidence type="ECO:0000256" key="11">
    <source>
        <dbReference type="ARBA" id="ARBA00048056"/>
    </source>
</evidence>
<keyword evidence="18" id="KW-1185">Reference proteome</keyword>
<keyword evidence="16" id="KW-0812">Transmembrane</keyword>
<dbReference type="InterPro" id="IPR043129">
    <property type="entry name" value="ATPase_NBD"/>
</dbReference>
<dbReference type="Gene3D" id="3.30.420.40">
    <property type="match status" value="2"/>
</dbReference>
<dbReference type="Gene3D" id="1.20.1270.10">
    <property type="match status" value="1"/>
</dbReference>
<dbReference type="GO" id="GO:0005634">
    <property type="term" value="C:nucleus"/>
    <property type="evidence" value="ECO:0007669"/>
    <property type="project" value="UniProtKB-SubCell"/>
</dbReference>
<dbReference type="PANTHER" id="PTHR19375">
    <property type="entry name" value="HEAT SHOCK PROTEIN 70KDA"/>
    <property type="match status" value="1"/>
</dbReference>
<keyword evidence="4 14" id="KW-0547">Nucleotide-binding</keyword>
<dbReference type="InterPro" id="IPR018181">
    <property type="entry name" value="Heat_shock_70_CS"/>
</dbReference>
<gene>
    <name evidence="17" type="ORF">BDP27DRAFT_1391868</name>
</gene>
<evidence type="ECO:0000256" key="1">
    <source>
        <dbReference type="ARBA" id="ARBA00004123"/>
    </source>
</evidence>
<dbReference type="InterPro" id="IPR013126">
    <property type="entry name" value="Hsp_70_fam"/>
</dbReference>
<evidence type="ECO:0000256" key="9">
    <source>
        <dbReference type="ARBA" id="ARBA00023163"/>
    </source>
</evidence>
<dbReference type="OrthoDB" id="2401965at2759"/>
<comment type="subunit">
    <text evidence="12">Interacts with transcription factor HSF1 on chromatin.</text>
</comment>
<evidence type="ECO:0000256" key="6">
    <source>
        <dbReference type="ARBA" id="ARBA00022840"/>
    </source>
</evidence>
<dbReference type="PROSITE" id="PS00297">
    <property type="entry name" value="HSP70_1"/>
    <property type="match status" value="1"/>
</dbReference>
<reference evidence="17" key="1">
    <citation type="submission" date="2020-11" db="EMBL/GenBank/DDBJ databases">
        <authorList>
            <consortium name="DOE Joint Genome Institute"/>
            <person name="Ahrendt S."/>
            <person name="Riley R."/>
            <person name="Andreopoulos W."/>
            <person name="Labutti K."/>
            <person name="Pangilinan J."/>
            <person name="Ruiz-Duenas F.J."/>
            <person name="Barrasa J.M."/>
            <person name="Sanchez-Garcia M."/>
            <person name="Camarero S."/>
            <person name="Miyauchi S."/>
            <person name="Serrano A."/>
            <person name="Linde D."/>
            <person name="Babiker R."/>
            <person name="Drula E."/>
            <person name="Ayuso-Fernandez I."/>
            <person name="Pacheco R."/>
            <person name="Padilla G."/>
            <person name="Ferreira P."/>
            <person name="Barriuso J."/>
            <person name="Kellner H."/>
            <person name="Castanera R."/>
            <person name="Alfaro M."/>
            <person name="Ramirez L."/>
            <person name="Pisabarro A.G."/>
            <person name="Kuo A."/>
            <person name="Tritt A."/>
            <person name="Lipzen A."/>
            <person name="He G."/>
            <person name="Yan M."/>
            <person name="Ng V."/>
            <person name="Cullen D."/>
            <person name="Martin F."/>
            <person name="Rosso M.-N."/>
            <person name="Henrissat B."/>
            <person name="Hibbett D."/>
            <person name="Martinez A.T."/>
            <person name="Grigoriev I.V."/>
        </authorList>
    </citation>
    <scope>NUCLEOTIDE SEQUENCE</scope>
    <source>
        <strain evidence="17">AH 40177</strain>
    </source>
</reference>
<evidence type="ECO:0000256" key="8">
    <source>
        <dbReference type="ARBA" id="ARBA00023016"/>
    </source>
</evidence>
<evidence type="ECO:0000256" key="4">
    <source>
        <dbReference type="ARBA" id="ARBA00022741"/>
    </source>
</evidence>
<evidence type="ECO:0000256" key="10">
    <source>
        <dbReference type="ARBA" id="ARBA00023242"/>
    </source>
</evidence>
<keyword evidence="5" id="KW-0256">Endoplasmic reticulum</keyword>
<evidence type="ECO:0000256" key="16">
    <source>
        <dbReference type="SAM" id="Phobius"/>
    </source>
</evidence>
<dbReference type="SUPFAM" id="SSF100934">
    <property type="entry name" value="Heat shock protein 70kD (HSP70), C-terminal subdomain"/>
    <property type="match status" value="1"/>
</dbReference>
<evidence type="ECO:0000313" key="17">
    <source>
        <dbReference type="EMBL" id="KAF9070885.1"/>
    </source>
</evidence>
<feature type="transmembrane region" description="Helical" evidence="16">
    <location>
        <begin position="30"/>
        <end position="53"/>
    </location>
</feature>
<keyword evidence="8 17" id="KW-0346">Stress response</keyword>
<protein>
    <recommendedName>
        <fullName evidence="13">Transcriptional coregulator SSA1</fullName>
        <ecNumber evidence="3">3.6.4.10</ecNumber>
    </recommendedName>
</protein>
<dbReference type="PROSITE" id="PS01036">
    <property type="entry name" value="HSP70_3"/>
    <property type="match status" value="1"/>
</dbReference>
<keyword evidence="9" id="KW-0804">Transcription</keyword>
<dbReference type="Pfam" id="PF00012">
    <property type="entry name" value="HSP70"/>
    <property type="match status" value="1"/>
</dbReference>
<evidence type="ECO:0000256" key="2">
    <source>
        <dbReference type="ARBA" id="ARBA00007381"/>
    </source>
</evidence>
<sequence length="680" mass="74941">MQRRTQKRLPISKYTRKGSSPNQYRVRPGAYLSSFVLVLFVLLCVCPLAIHAYSEGSSSSNSNREVSGPVIGIDLGTTYSCVGISKGGRVEIIANDQGNRITPSWVSFNGDERLVGESAKRALSVNPKNTVFDVKRMIGRTMDDQDLQKDMKHWPFLVKKNSHGKPSVQVSHKGEVKDFTPEEISAMVLGNLKETAEAYLGQKVKHAVITVPAYFNDAQRQATKDAGTIAGLDVLRVLNEPTAAAIAYGLEKKYPADHEAKILVFDLGGGTHDVSLLSVEDQVFEVLATAGDTHLGGEDFDNRVMDFLVRAFKKKVGDEAKDIQKNDRAMGRLKKEVETAKRVLSSSQSAKIEIENFMNGVDFSETLTRAKFEELNGDLFRKTLKPVQQVLKDAGVRKEDIDEIVLVGGSTRIPKIQQLIRDFFGKEPSKGINPDEAVAYGAAVQAAILSGDGADYNTPLVIDINSLTLGIETSGGVFSKIIPRGTTLPTAKSQIFSTAADNQQVVSIKVFEGEREMTKDNHFLGQFELSGIPPAPRGVPQIEVTFQVDANGIMRVSAADKGTGRSEEITITSSRLSENDVVKMMKEAEEFAEQDKLQRNRVESLNSLSSFVYGLRDQLKETPNDKEEVVRAVEEGVAWIEQHGSDASVEDIEEKRAELEDMIKQSSENVEDDDWRHVEL</sequence>
<dbReference type="CDD" id="cd10241">
    <property type="entry name" value="ASKHA_NBD_HSP70_BiP"/>
    <property type="match status" value="1"/>
</dbReference>
<dbReference type="FunFam" id="3.30.30.30:FF:000001">
    <property type="entry name" value="heat shock 70 kDa protein-like"/>
    <property type="match status" value="1"/>
</dbReference>
<dbReference type="AlphaFoldDB" id="A0A9P5PZI2"/>
<dbReference type="NCBIfam" id="NF001413">
    <property type="entry name" value="PRK00290.1"/>
    <property type="match status" value="1"/>
</dbReference>
<keyword evidence="7" id="KW-0805">Transcription regulation</keyword>
<evidence type="ECO:0000256" key="14">
    <source>
        <dbReference type="RuleBase" id="RU003322"/>
    </source>
</evidence>
<dbReference type="GO" id="GO:0140662">
    <property type="term" value="F:ATP-dependent protein folding chaperone"/>
    <property type="evidence" value="ECO:0007669"/>
    <property type="project" value="InterPro"/>
</dbReference>
<dbReference type="SUPFAM" id="SSF100920">
    <property type="entry name" value="Heat shock protein 70kD (HSP70), peptide-binding domain"/>
    <property type="match status" value="1"/>
</dbReference>
<dbReference type="GO" id="GO:0005524">
    <property type="term" value="F:ATP binding"/>
    <property type="evidence" value="ECO:0007669"/>
    <property type="project" value="UniProtKB-KW"/>
</dbReference>
<comment type="caution">
    <text evidence="17">The sequence shown here is derived from an EMBL/GenBank/DDBJ whole genome shotgun (WGS) entry which is preliminary data.</text>
</comment>
<dbReference type="PRINTS" id="PR00301">
    <property type="entry name" value="HEATSHOCK70"/>
</dbReference>
<dbReference type="InterPro" id="IPR042050">
    <property type="entry name" value="BIP_NBD"/>
</dbReference>
<evidence type="ECO:0000256" key="12">
    <source>
        <dbReference type="ARBA" id="ARBA00062310"/>
    </source>
</evidence>
<dbReference type="Gene3D" id="3.30.30.30">
    <property type="match status" value="1"/>
</dbReference>
<dbReference type="EC" id="3.6.4.10" evidence="3"/>
<dbReference type="FunFam" id="3.90.640.10:FF:000002">
    <property type="entry name" value="Heat shock 70 kDa"/>
    <property type="match status" value="1"/>
</dbReference>
<dbReference type="EMBL" id="JADNRY010000037">
    <property type="protein sequence ID" value="KAF9070885.1"/>
    <property type="molecule type" value="Genomic_DNA"/>
</dbReference>
<accession>A0A9P5PZI2</accession>
<evidence type="ECO:0000256" key="13">
    <source>
        <dbReference type="ARBA" id="ARBA00068399"/>
    </source>
</evidence>
<keyword evidence="10" id="KW-0539">Nucleus</keyword>
<dbReference type="FunFam" id="3.30.420.40:FF:000026">
    <property type="entry name" value="Heat shock protein 70"/>
    <property type="match status" value="1"/>
</dbReference>
<dbReference type="InterPro" id="IPR029048">
    <property type="entry name" value="HSP70_C_sf"/>
</dbReference>
<evidence type="ECO:0000313" key="18">
    <source>
        <dbReference type="Proteomes" id="UP000772434"/>
    </source>
</evidence>
<evidence type="ECO:0000256" key="15">
    <source>
        <dbReference type="SAM" id="MobiDB-lite"/>
    </source>
</evidence>
<evidence type="ECO:0000256" key="5">
    <source>
        <dbReference type="ARBA" id="ARBA00022824"/>
    </source>
</evidence>
<keyword evidence="6 14" id="KW-0067">ATP-binding</keyword>
<dbReference type="Gene3D" id="3.90.640.10">
    <property type="entry name" value="Actin, Chain A, domain 4"/>
    <property type="match status" value="1"/>
</dbReference>
<comment type="subcellular location">
    <subcellularLocation>
        <location evidence="1">Nucleus</location>
    </subcellularLocation>
</comment>
<dbReference type="FunFam" id="2.60.34.10:FF:000002">
    <property type="entry name" value="Heat shock 70 kDa"/>
    <property type="match status" value="1"/>
</dbReference>
<dbReference type="Gene3D" id="2.60.34.10">
    <property type="entry name" value="Substrate Binding Domain Of DNAk, Chain A, domain 1"/>
    <property type="match status" value="1"/>
</dbReference>
<keyword evidence="16" id="KW-1133">Transmembrane helix</keyword>
<evidence type="ECO:0000256" key="7">
    <source>
        <dbReference type="ARBA" id="ARBA00023015"/>
    </source>
</evidence>
<dbReference type="SUPFAM" id="SSF53067">
    <property type="entry name" value="Actin-like ATPase domain"/>
    <property type="match status" value="2"/>
</dbReference>
<dbReference type="Proteomes" id="UP000772434">
    <property type="component" value="Unassembled WGS sequence"/>
</dbReference>
<feature type="region of interest" description="Disordered" evidence="15">
    <location>
        <begin position="1"/>
        <end position="21"/>
    </location>
</feature>
<comment type="similarity">
    <text evidence="2 14">Belongs to the heat shock protein 70 family.</text>
</comment>
<proteinExistence type="inferred from homology"/>
<comment type="catalytic activity">
    <reaction evidence="11">
        <text>ATP + H2O = ADP + phosphate + H(+)</text>
        <dbReference type="Rhea" id="RHEA:13065"/>
        <dbReference type="ChEBI" id="CHEBI:15377"/>
        <dbReference type="ChEBI" id="CHEBI:15378"/>
        <dbReference type="ChEBI" id="CHEBI:30616"/>
        <dbReference type="ChEBI" id="CHEBI:43474"/>
        <dbReference type="ChEBI" id="CHEBI:456216"/>
        <dbReference type="EC" id="3.6.4.10"/>
    </reaction>
</comment>
<organism evidence="17 18">
    <name type="scientific">Rhodocollybia butyracea</name>
    <dbReference type="NCBI Taxonomy" id="206335"/>
    <lineage>
        <taxon>Eukaryota</taxon>
        <taxon>Fungi</taxon>
        <taxon>Dikarya</taxon>
        <taxon>Basidiomycota</taxon>
        <taxon>Agaricomycotina</taxon>
        <taxon>Agaricomycetes</taxon>
        <taxon>Agaricomycetidae</taxon>
        <taxon>Agaricales</taxon>
        <taxon>Marasmiineae</taxon>
        <taxon>Omphalotaceae</taxon>
        <taxon>Rhodocollybia</taxon>
    </lineage>
</organism>
<evidence type="ECO:0000256" key="3">
    <source>
        <dbReference type="ARBA" id="ARBA00012554"/>
    </source>
</evidence>
<keyword evidence="16" id="KW-0472">Membrane</keyword>
<dbReference type="PROSITE" id="PS00329">
    <property type="entry name" value="HSP70_2"/>
    <property type="match status" value="1"/>
</dbReference>